<organism evidence="1">
    <name type="scientific">Rhizopus microsporus var. microsporus</name>
    <dbReference type="NCBI Taxonomy" id="86635"/>
    <lineage>
        <taxon>Eukaryota</taxon>
        <taxon>Fungi</taxon>
        <taxon>Fungi incertae sedis</taxon>
        <taxon>Mucoromycota</taxon>
        <taxon>Mucoromycotina</taxon>
        <taxon>Mucoromycetes</taxon>
        <taxon>Mucorales</taxon>
        <taxon>Mucorineae</taxon>
        <taxon>Rhizopodaceae</taxon>
        <taxon>Rhizopus</taxon>
    </lineage>
</organism>
<name>A0A1X0RE63_RHIZD</name>
<gene>
    <name evidence="1" type="ORF">BCV72DRAFT_315192</name>
</gene>
<dbReference type="Proteomes" id="UP000242414">
    <property type="component" value="Unassembled WGS sequence"/>
</dbReference>
<dbReference type="AlphaFoldDB" id="A0A1X0RE63"/>
<sequence>MLCECGRNDDQTKELYDNDCKMAQVLKEIVCALYQKSSDALCEITFVDFLLFGKAKFTIILYDSSTGYVCHINYAKAADLSKEPGGLCSELLPC</sequence>
<evidence type="ECO:0000313" key="1">
    <source>
        <dbReference type="EMBL" id="ORE10272.1"/>
    </source>
</evidence>
<accession>A0A1X0RE63</accession>
<dbReference type="VEuPathDB" id="FungiDB:BCV72DRAFT_315192"/>
<reference evidence="1" key="1">
    <citation type="journal article" date="2016" name="Proc. Natl. Acad. Sci. U.S.A.">
        <title>Lipid metabolic changes in an early divergent fungus govern the establishment of a mutualistic symbiosis with endobacteria.</title>
        <authorList>
            <person name="Lastovetsky O.A."/>
            <person name="Gaspar M.L."/>
            <person name="Mondo S.J."/>
            <person name="LaButti K.M."/>
            <person name="Sandor L."/>
            <person name="Grigoriev I.V."/>
            <person name="Henry S.A."/>
            <person name="Pawlowska T.E."/>
        </authorList>
    </citation>
    <scope>NUCLEOTIDE SEQUENCE [LARGE SCALE GENOMIC DNA]</scope>
    <source>
        <strain evidence="1">ATCC 52814</strain>
    </source>
</reference>
<dbReference type="EMBL" id="KV921867">
    <property type="protein sequence ID" value="ORE10272.1"/>
    <property type="molecule type" value="Genomic_DNA"/>
</dbReference>
<proteinExistence type="predicted"/>
<protein>
    <submittedName>
        <fullName evidence="1">Uncharacterized protein</fullName>
    </submittedName>
</protein>